<protein>
    <submittedName>
        <fullName evidence="1">Conjugative transposon protein TraJ</fullName>
    </submittedName>
</protein>
<sequence length="358" mass="40024">MVRMLSLTENLHTILRVLYDDMMALCYPMSQVAMAIAGIGALLYIAFRVWQSLAQAEPIDLFPLMRPFAIGICILFFPTLVLGTLNGILSPLVKATHSLMAGQTLDMEEWQERRERLELEGREQMPPDSYYAEDEEMERELSELGVDDQTQQTLDRMNEERSSWSVKGLIFKGLAWILELLFAAASVILDVLRTFYLVVLSLLGPIAFAISVFDGFQSTLTQWLTKYVSIYLWLPISDLFSAIIARLQSLAMRHDTELMEQGYNWYVDWSNSLNLIFMLVAVCGYLCIPSIASWVVQANGFAAYNKTVSKMTSLASGAAGWMAGKTWAGTKGVGKAAWSGGKAIGRGIVRGARLILRK</sequence>
<evidence type="ECO:0000313" key="1">
    <source>
        <dbReference type="EMBL" id="BBL09907.1"/>
    </source>
</evidence>
<reference evidence="1 2" key="1">
    <citation type="journal article" date="2020" name="Int. J. Syst. Evol. Microbiol.">
        <title>Alistipes communis sp. nov., Alistipes dispar sp. nov. and Alistipes onderdonkii subsp. vulgaris subsp. nov., isolated from human faeces, and creation of Alistipes onderdonkii subsp. onderdonkii subsp. nov.</title>
        <authorList>
            <person name="Sakamoto M."/>
            <person name="Ikeyama N."/>
            <person name="Ogata Y."/>
            <person name="Suda W."/>
            <person name="Iino T."/>
            <person name="Hattori M."/>
            <person name="Ohkuma M."/>
        </authorList>
    </citation>
    <scope>NUCLEOTIDE SEQUENCE [LARGE SCALE GENOMIC DNA]</scope>
    <source>
        <strain evidence="1 2">5CPYCFAH4</strain>
    </source>
</reference>
<keyword evidence="2" id="KW-1185">Reference proteome</keyword>
<dbReference type="Proteomes" id="UP000317465">
    <property type="component" value="Chromosome"/>
</dbReference>
<name>A0ACA8QYL3_9BACT</name>
<proteinExistence type="predicted"/>
<organism evidence="1 2">
    <name type="scientific">Alistipes onderdonkii subsp. vulgaris</name>
    <dbReference type="NCBI Taxonomy" id="2585117"/>
    <lineage>
        <taxon>Bacteria</taxon>
        <taxon>Pseudomonadati</taxon>
        <taxon>Bacteroidota</taxon>
        <taxon>Bacteroidia</taxon>
        <taxon>Bacteroidales</taxon>
        <taxon>Rikenellaceae</taxon>
        <taxon>Alistipes</taxon>
    </lineage>
</organism>
<evidence type="ECO:0000313" key="2">
    <source>
        <dbReference type="Proteomes" id="UP000317465"/>
    </source>
</evidence>
<dbReference type="EMBL" id="AP019737">
    <property type="protein sequence ID" value="BBL09907.1"/>
    <property type="molecule type" value="Genomic_DNA"/>
</dbReference>
<accession>A0ACA8QYL3</accession>
<gene>
    <name evidence="1" type="ORF">A5CPYCFAH4_21310</name>
</gene>